<dbReference type="AlphaFoldDB" id="A0A6B9FLA4"/>
<dbReference type="OrthoDB" id="9815163at2"/>
<dbReference type="InterPro" id="IPR038694">
    <property type="entry name" value="DUF427_sf"/>
</dbReference>
<sequence length="168" mass="17877">MTWTATRPDPDPAGPGEESVWAYPRPPRLEPVTVRLRVMLGGVIAETEAGFRVLETSHPPTYYLPPDAVAAGALASPRRGGVCEWKGQAVLFDVQGGDRRAPGAAWTYPDPTPAFRDLAGYIAFYAGPMDACFVGEARVTPQPGSFYGGWITPGIVGPFKGGPGTMGW</sequence>
<dbReference type="RefSeq" id="WP_010682727.1">
    <property type="nucleotide sequence ID" value="NZ_CP043538.1"/>
</dbReference>
<feature type="domain" description="DUF427" evidence="2">
    <location>
        <begin position="40"/>
        <end position="126"/>
    </location>
</feature>
<dbReference type="Pfam" id="PF04248">
    <property type="entry name" value="NTP_transf_9"/>
    <property type="match status" value="1"/>
</dbReference>
<protein>
    <submittedName>
        <fullName evidence="3">DUF427 domain-containing protein</fullName>
    </submittedName>
</protein>
<reference evidence="3 4" key="2">
    <citation type="journal article" date="2013" name="Genome Announc.">
        <title>Draft Genome Sequence of Methylobacterium mesophilicum Strain SR1.6/6, Isolated from Citrus sinensis.</title>
        <authorList>
            <person name="Marinho Almeida D."/>
            <person name="Dini-Andreote F."/>
            <person name="Camargo Neves A.A."/>
            <person name="Juca Ramos R.T."/>
            <person name="Andreote F.D."/>
            <person name="Carneiro A.R."/>
            <person name="Oliveira de Souza Lima A."/>
            <person name="Caracciolo Gomes de Sa P.H."/>
            <person name="Ribeiro Barbosa M.S."/>
            <person name="Araujo W.L."/>
            <person name="Silva A."/>
        </authorList>
    </citation>
    <scope>NUCLEOTIDE SEQUENCE [LARGE SCALE GENOMIC DNA]</scope>
    <source>
        <strain evidence="3 4">SR1.6/6</strain>
    </source>
</reference>
<evidence type="ECO:0000256" key="1">
    <source>
        <dbReference type="SAM" id="MobiDB-lite"/>
    </source>
</evidence>
<dbReference type="KEGG" id="mmes:MMSR116_13090"/>
<feature type="region of interest" description="Disordered" evidence="1">
    <location>
        <begin position="1"/>
        <end position="22"/>
    </location>
</feature>
<proteinExistence type="predicted"/>
<name>A0A6B9FLA4_9HYPH</name>
<evidence type="ECO:0000313" key="4">
    <source>
        <dbReference type="Proteomes" id="UP000012488"/>
    </source>
</evidence>
<gene>
    <name evidence="3" type="ORF">MMSR116_13090</name>
</gene>
<reference evidence="3 4" key="1">
    <citation type="journal article" date="2012" name="Genet. Mol. Biol.">
        <title>Analysis of 16S rRNA and mxaF genes revealing insights into Methylobacterium niche-specific plant association.</title>
        <authorList>
            <person name="Dourado M.N."/>
            <person name="Andreote F.D."/>
            <person name="Dini-Andreote F."/>
            <person name="Conti R."/>
            <person name="Araujo J.M."/>
            <person name="Araujo W.L."/>
        </authorList>
    </citation>
    <scope>NUCLEOTIDE SEQUENCE [LARGE SCALE GENOMIC DNA]</scope>
    <source>
        <strain evidence="3 4">SR1.6/6</strain>
    </source>
</reference>
<dbReference type="PANTHER" id="PTHR43058">
    <property type="entry name" value="SLR0655 PROTEIN"/>
    <property type="match status" value="1"/>
</dbReference>
<organism evidence="3 4">
    <name type="scientific">Methylobacterium mesophilicum SR1.6/6</name>
    <dbReference type="NCBI Taxonomy" id="908290"/>
    <lineage>
        <taxon>Bacteria</taxon>
        <taxon>Pseudomonadati</taxon>
        <taxon>Pseudomonadota</taxon>
        <taxon>Alphaproteobacteria</taxon>
        <taxon>Hyphomicrobiales</taxon>
        <taxon>Methylobacteriaceae</taxon>
        <taxon>Methylobacterium</taxon>
    </lineage>
</organism>
<accession>A0A6B9FLA4</accession>
<dbReference type="Gene3D" id="2.170.150.40">
    <property type="entry name" value="Domain of unknown function (DUF427)"/>
    <property type="match status" value="1"/>
</dbReference>
<dbReference type="InterPro" id="IPR007361">
    <property type="entry name" value="DUF427"/>
</dbReference>
<dbReference type="PANTHER" id="PTHR43058:SF1">
    <property type="entry name" value="DUF427 DOMAIN-CONTAINING PROTEIN"/>
    <property type="match status" value="1"/>
</dbReference>
<evidence type="ECO:0000313" key="3">
    <source>
        <dbReference type="EMBL" id="QGY02709.1"/>
    </source>
</evidence>
<evidence type="ECO:0000259" key="2">
    <source>
        <dbReference type="Pfam" id="PF04248"/>
    </source>
</evidence>
<dbReference type="EMBL" id="CP043538">
    <property type="protein sequence ID" value="QGY02709.1"/>
    <property type="molecule type" value="Genomic_DNA"/>
</dbReference>
<dbReference type="Proteomes" id="UP000012488">
    <property type="component" value="Chromosome"/>
</dbReference>